<gene>
    <name evidence="1" type="ORF">C2G38_2189093</name>
</gene>
<reference evidence="1 2" key="1">
    <citation type="submission" date="2018-06" db="EMBL/GenBank/DDBJ databases">
        <title>Comparative genomics reveals the genomic features of Rhizophagus irregularis, R. cerebriforme, R. diaphanum and Gigaspora rosea, and their symbiotic lifestyle signature.</title>
        <authorList>
            <person name="Morin E."/>
            <person name="San Clemente H."/>
            <person name="Chen E.C.H."/>
            <person name="De La Providencia I."/>
            <person name="Hainaut M."/>
            <person name="Kuo A."/>
            <person name="Kohler A."/>
            <person name="Murat C."/>
            <person name="Tang N."/>
            <person name="Roy S."/>
            <person name="Loubradou J."/>
            <person name="Henrissat B."/>
            <person name="Grigoriev I.V."/>
            <person name="Corradi N."/>
            <person name="Roux C."/>
            <person name="Martin F.M."/>
        </authorList>
    </citation>
    <scope>NUCLEOTIDE SEQUENCE [LARGE SCALE GENOMIC DNA]</scope>
    <source>
        <strain evidence="1 2">DAOM 194757</strain>
    </source>
</reference>
<organism evidence="1 2">
    <name type="scientific">Gigaspora rosea</name>
    <dbReference type="NCBI Taxonomy" id="44941"/>
    <lineage>
        <taxon>Eukaryota</taxon>
        <taxon>Fungi</taxon>
        <taxon>Fungi incertae sedis</taxon>
        <taxon>Mucoromycota</taxon>
        <taxon>Glomeromycotina</taxon>
        <taxon>Glomeromycetes</taxon>
        <taxon>Diversisporales</taxon>
        <taxon>Gigasporaceae</taxon>
        <taxon>Gigaspora</taxon>
    </lineage>
</organism>
<name>A0A397V400_9GLOM</name>
<dbReference type="AlphaFoldDB" id="A0A397V400"/>
<accession>A0A397V400</accession>
<dbReference type="Proteomes" id="UP000266673">
    <property type="component" value="Unassembled WGS sequence"/>
</dbReference>
<dbReference type="OrthoDB" id="2486176at2759"/>
<dbReference type="EMBL" id="QKWP01000653">
    <property type="protein sequence ID" value="RIB16742.1"/>
    <property type="molecule type" value="Genomic_DNA"/>
</dbReference>
<evidence type="ECO:0000313" key="1">
    <source>
        <dbReference type="EMBL" id="RIB16742.1"/>
    </source>
</evidence>
<sequence length="249" mass="28122">MYAKEIEVSDLLKAKSKITVNNNPDKVSVVDLLKPKHKIVAHNNQAEVSVADLLKHKRVANKTSLADLLKHKRVANETSLANLLKSKKVANEASLLKPKYKKKAGKTSVASLLKSKHKKMDNNFSVADLLKKPNKWCVYICSCNQCNGIEVDPRTQKAHAEDKCLWSSSKAQKKQQQIVVARYSKTFEIHFITKKQLQSILLNKNTVAYIDNNNDNAMPYDNSGSYDDSRTPNNLCEVIFEHHSKNFFG</sequence>
<proteinExistence type="predicted"/>
<comment type="caution">
    <text evidence="1">The sequence shown here is derived from an EMBL/GenBank/DDBJ whole genome shotgun (WGS) entry which is preliminary data.</text>
</comment>
<protein>
    <submittedName>
        <fullName evidence="1">Uncharacterized protein</fullName>
    </submittedName>
</protein>
<evidence type="ECO:0000313" key="2">
    <source>
        <dbReference type="Proteomes" id="UP000266673"/>
    </source>
</evidence>
<keyword evidence="2" id="KW-1185">Reference proteome</keyword>